<dbReference type="PANTHER" id="PTHR18964">
    <property type="entry name" value="ROK (REPRESSOR, ORF, KINASE) FAMILY"/>
    <property type="match status" value="1"/>
</dbReference>
<dbReference type="CDD" id="cd00090">
    <property type="entry name" value="HTH_ARSR"/>
    <property type="match status" value="1"/>
</dbReference>
<comment type="function">
    <text evidence="1">Transcriptional repressor of xylose-utilizing enzymes.</text>
</comment>
<keyword evidence="4" id="KW-0238">DNA-binding</keyword>
<dbReference type="PANTHER" id="PTHR18964:SF149">
    <property type="entry name" value="BIFUNCTIONAL UDP-N-ACETYLGLUCOSAMINE 2-EPIMERASE_N-ACETYLMANNOSAMINE KINASE"/>
    <property type="match status" value="1"/>
</dbReference>
<evidence type="ECO:0000313" key="6">
    <source>
        <dbReference type="Proteomes" id="UP001589838"/>
    </source>
</evidence>
<sequence length="402" mass="43048">MSVTGSFQLMKSLNRSLILNTIRLNGPISRAEIAKRTKLTPPTVTNLVAELLESKLVRESEIGVSKGGRKPILLTINWKSSYVIGLDVGGHRATAVLTDLNAEIEIQKMKSLPTKLTVDSLLQFLITMIDTLIEESGIPKKKVLGIGIGMHGIVNHSEGVGVFAPNFNLTNIPIKDVLQTQFSIPTFVENDARALTLGESWFGNGVGFENIICVNLGVGIGAGVILQNELFHGRNGIAGEIGHMIVDLHGSKCSCGSYGCLQTVAGGEVLKERVGKELTTGRRSIIQDKANMNGGTITGELIHQCAIEGDSLAIEVLAETGRLLGVGLTNMINFMNPDRIIVGGGMAKAKEFILNPLKDVVRSRALTSEARETDIVLSKLGDQGTVIGAVTLVLKSLYTHSY</sequence>
<dbReference type="InterPro" id="IPR000600">
    <property type="entry name" value="ROK"/>
</dbReference>
<comment type="caution">
    <text evidence="5">The sequence shown here is derived from an EMBL/GenBank/DDBJ whole genome shotgun (WGS) entry which is preliminary data.</text>
</comment>
<dbReference type="PROSITE" id="PS01125">
    <property type="entry name" value="ROK"/>
    <property type="match status" value="1"/>
</dbReference>
<dbReference type="InterPro" id="IPR049874">
    <property type="entry name" value="ROK_cs"/>
</dbReference>
<dbReference type="Gene3D" id="1.10.10.10">
    <property type="entry name" value="Winged helix-like DNA-binding domain superfamily/Winged helix DNA-binding domain"/>
    <property type="match status" value="1"/>
</dbReference>
<dbReference type="SUPFAM" id="SSF46785">
    <property type="entry name" value="Winged helix' DNA-binding domain"/>
    <property type="match status" value="1"/>
</dbReference>
<gene>
    <name evidence="5" type="ORF">ACFFHM_17360</name>
</gene>
<reference evidence="5 6" key="1">
    <citation type="submission" date="2024-09" db="EMBL/GenBank/DDBJ databases">
        <authorList>
            <person name="Sun Q."/>
            <person name="Mori K."/>
        </authorList>
    </citation>
    <scope>NUCLEOTIDE SEQUENCE [LARGE SCALE GENOMIC DNA]</scope>
    <source>
        <strain evidence="5 6">NCAIM B.02610</strain>
    </source>
</reference>
<dbReference type="InterPro" id="IPR043129">
    <property type="entry name" value="ATPase_NBD"/>
</dbReference>
<dbReference type="CDD" id="cd24076">
    <property type="entry name" value="ASKHA_ATPase_ROK_BsXylR-like"/>
    <property type="match status" value="1"/>
</dbReference>
<dbReference type="InterPro" id="IPR036390">
    <property type="entry name" value="WH_DNA-bd_sf"/>
</dbReference>
<dbReference type="RefSeq" id="WP_335964181.1">
    <property type="nucleotide sequence ID" value="NZ_JAXBLX010000096.1"/>
</dbReference>
<keyword evidence="3" id="KW-0119">Carbohydrate metabolism</keyword>
<dbReference type="Pfam" id="PF13412">
    <property type="entry name" value="HTH_24"/>
    <property type="match status" value="1"/>
</dbReference>
<keyword evidence="3" id="KW-0859">Xylose metabolism</keyword>
<dbReference type="InterPro" id="IPR036388">
    <property type="entry name" value="WH-like_DNA-bd_sf"/>
</dbReference>
<dbReference type="Gene3D" id="3.30.420.40">
    <property type="match status" value="2"/>
</dbReference>
<evidence type="ECO:0000256" key="1">
    <source>
        <dbReference type="ARBA" id="ARBA00002486"/>
    </source>
</evidence>
<evidence type="ECO:0000256" key="2">
    <source>
        <dbReference type="ARBA" id="ARBA00006479"/>
    </source>
</evidence>
<dbReference type="Proteomes" id="UP001589838">
    <property type="component" value="Unassembled WGS sequence"/>
</dbReference>
<dbReference type="EMBL" id="JBHLUX010000060">
    <property type="protein sequence ID" value="MFC0472221.1"/>
    <property type="molecule type" value="Genomic_DNA"/>
</dbReference>
<evidence type="ECO:0000256" key="4">
    <source>
        <dbReference type="ARBA" id="ARBA00023125"/>
    </source>
</evidence>
<proteinExistence type="inferred from homology"/>
<dbReference type="SUPFAM" id="SSF53067">
    <property type="entry name" value="Actin-like ATPase domain"/>
    <property type="match status" value="1"/>
</dbReference>
<evidence type="ECO:0000256" key="3">
    <source>
        <dbReference type="ARBA" id="ARBA00022629"/>
    </source>
</evidence>
<dbReference type="Pfam" id="PF00480">
    <property type="entry name" value="ROK"/>
    <property type="match status" value="1"/>
</dbReference>
<keyword evidence="6" id="KW-1185">Reference proteome</keyword>
<comment type="similarity">
    <text evidence="2">Belongs to the ROK (NagC/XylR) family.</text>
</comment>
<accession>A0ABV6KFX6</accession>
<organism evidence="5 6">
    <name type="scientific">Halalkalibacter kiskunsagensis</name>
    <dbReference type="NCBI Taxonomy" id="1548599"/>
    <lineage>
        <taxon>Bacteria</taxon>
        <taxon>Bacillati</taxon>
        <taxon>Bacillota</taxon>
        <taxon>Bacilli</taxon>
        <taxon>Bacillales</taxon>
        <taxon>Bacillaceae</taxon>
        <taxon>Halalkalibacter</taxon>
    </lineage>
</organism>
<name>A0ABV6KFX6_9BACI</name>
<dbReference type="InterPro" id="IPR011991">
    <property type="entry name" value="ArsR-like_HTH"/>
</dbReference>
<evidence type="ECO:0000313" key="5">
    <source>
        <dbReference type="EMBL" id="MFC0472221.1"/>
    </source>
</evidence>
<protein>
    <submittedName>
        <fullName evidence="5">ROK family transcriptional regulator</fullName>
    </submittedName>
</protein>